<name>A0A5B7I979_PORTR</name>
<proteinExistence type="predicted"/>
<reference evidence="1 2" key="1">
    <citation type="submission" date="2019-05" db="EMBL/GenBank/DDBJ databases">
        <title>Another draft genome of Portunus trituberculatus and its Hox gene families provides insights of decapod evolution.</title>
        <authorList>
            <person name="Jeong J.-H."/>
            <person name="Song I."/>
            <person name="Kim S."/>
            <person name="Choi T."/>
            <person name="Kim D."/>
            <person name="Ryu S."/>
            <person name="Kim W."/>
        </authorList>
    </citation>
    <scope>NUCLEOTIDE SEQUENCE [LARGE SCALE GENOMIC DNA]</scope>
    <source>
        <tissue evidence="1">Muscle</tissue>
    </source>
</reference>
<keyword evidence="2" id="KW-1185">Reference proteome</keyword>
<evidence type="ECO:0000313" key="2">
    <source>
        <dbReference type="Proteomes" id="UP000324222"/>
    </source>
</evidence>
<accession>A0A5B7I979</accession>
<gene>
    <name evidence="1" type="ORF">E2C01_076643</name>
</gene>
<protein>
    <submittedName>
        <fullName evidence="1">Uncharacterized protein</fullName>
    </submittedName>
</protein>
<comment type="caution">
    <text evidence="1">The sequence shown here is derived from an EMBL/GenBank/DDBJ whole genome shotgun (WGS) entry which is preliminary data.</text>
</comment>
<organism evidence="1 2">
    <name type="scientific">Portunus trituberculatus</name>
    <name type="common">Swimming crab</name>
    <name type="synonym">Neptunus trituberculatus</name>
    <dbReference type="NCBI Taxonomy" id="210409"/>
    <lineage>
        <taxon>Eukaryota</taxon>
        <taxon>Metazoa</taxon>
        <taxon>Ecdysozoa</taxon>
        <taxon>Arthropoda</taxon>
        <taxon>Crustacea</taxon>
        <taxon>Multicrustacea</taxon>
        <taxon>Malacostraca</taxon>
        <taxon>Eumalacostraca</taxon>
        <taxon>Eucarida</taxon>
        <taxon>Decapoda</taxon>
        <taxon>Pleocyemata</taxon>
        <taxon>Brachyura</taxon>
        <taxon>Eubrachyura</taxon>
        <taxon>Portunoidea</taxon>
        <taxon>Portunidae</taxon>
        <taxon>Portuninae</taxon>
        <taxon>Portunus</taxon>
    </lineage>
</organism>
<sequence length="62" mass="7440">MWQLLSYSRWKEPEQRSAITRLLSILDSPTYILVSYPGRNLPSRQRESLRRKNLLCQTYGLR</sequence>
<dbReference type="Proteomes" id="UP000324222">
    <property type="component" value="Unassembled WGS sequence"/>
</dbReference>
<evidence type="ECO:0000313" key="1">
    <source>
        <dbReference type="EMBL" id="MPC82001.1"/>
    </source>
</evidence>
<dbReference type="AlphaFoldDB" id="A0A5B7I979"/>
<dbReference type="EMBL" id="VSRR010058622">
    <property type="protein sequence ID" value="MPC82001.1"/>
    <property type="molecule type" value="Genomic_DNA"/>
</dbReference>